<feature type="transmembrane region" description="Helical" evidence="5">
    <location>
        <begin position="32"/>
        <end position="51"/>
    </location>
</feature>
<dbReference type="GO" id="GO:0005886">
    <property type="term" value="C:plasma membrane"/>
    <property type="evidence" value="ECO:0007669"/>
    <property type="project" value="TreeGrafter"/>
</dbReference>
<evidence type="ECO:0008006" key="7">
    <source>
        <dbReference type="Google" id="ProtNLM"/>
    </source>
</evidence>
<evidence type="ECO:0000256" key="2">
    <source>
        <dbReference type="ARBA" id="ARBA00022692"/>
    </source>
</evidence>
<feature type="transmembrane region" description="Helical" evidence="5">
    <location>
        <begin position="160"/>
        <end position="181"/>
    </location>
</feature>
<keyword evidence="3 5" id="KW-1133">Transmembrane helix</keyword>
<organism evidence="6">
    <name type="scientific">hydrothermal vent metagenome</name>
    <dbReference type="NCBI Taxonomy" id="652676"/>
    <lineage>
        <taxon>unclassified sequences</taxon>
        <taxon>metagenomes</taxon>
        <taxon>ecological metagenomes</taxon>
    </lineage>
</organism>
<name>A0A3B1AWG8_9ZZZZ</name>
<keyword evidence="1" id="KW-1003">Cell membrane</keyword>
<dbReference type="InterPro" id="IPR006008">
    <property type="entry name" value="YciB"/>
</dbReference>
<dbReference type="EMBL" id="UOFW01000152">
    <property type="protein sequence ID" value="VAX06081.1"/>
    <property type="molecule type" value="Genomic_DNA"/>
</dbReference>
<protein>
    <recommendedName>
        <fullName evidence="7">Intracellular septation protein IspA</fullName>
    </recommendedName>
</protein>
<dbReference type="AlphaFoldDB" id="A0A3B1AWG8"/>
<evidence type="ECO:0000256" key="1">
    <source>
        <dbReference type="ARBA" id="ARBA00022475"/>
    </source>
</evidence>
<feature type="transmembrane region" description="Helical" evidence="5">
    <location>
        <begin position="58"/>
        <end position="79"/>
    </location>
</feature>
<evidence type="ECO:0000256" key="4">
    <source>
        <dbReference type="ARBA" id="ARBA00023136"/>
    </source>
</evidence>
<reference evidence="6" key="1">
    <citation type="submission" date="2018-06" db="EMBL/GenBank/DDBJ databases">
        <authorList>
            <person name="Zhirakovskaya E."/>
        </authorList>
    </citation>
    <scope>NUCLEOTIDE SEQUENCE</scope>
</reference>
<dbReference type="Pfam" id="PF04279">
    <property type="entry name" value="IspA"/>
    <property type="match status" value="1"/>
</dbReference>
<keyword evidence="2 5" id="KW-0812">Transmembrane</keyword>
<accession>A0A3B1AWG8</accession>
<proteinExistence type="inferred from homology"/>
<evidence type="ECO:0000256" key="3">
    <source>
        <dbReference type="ARBA" id="ARBA00022989"/>
    </source>
</evidence>
<evidence type="ECO:0000256" key="5">
    <source>
        <dbReference type="SAM" id="Phobius"/>
    </source>
</evidence>
<keyword evidence="4 5" id="KW-0472">Membrane</keyword>
<dbReference type="PANTHER" id="PTHR36917:SF1">
    <property type="entry name" value="INNER MEMBRANE-SPANNING PROTEIN YCIB"/>
    <property type="match status" value="1"/>
</dbReference>
<evidence type="ECO:0000313" key="6">
    <source>
        <dbReference type="EMBL" id="VAX06081.1"/>
    </source>
</evidence>
<sequence length="193" mass="22340">MSDGKKQLLKIFIEVFPLVMFLYTYDAKNWESVYLATGVFMGAMLVSMVASKLVFKKIGLILWISGFFVGVLGGLTLYFRDPMFIKMKPTIFNGLLAITLLGGVYFKKYFLKNVFEAGFPPMPDEIWKKLSFRFGLFYIFNAGLNEVIHRNFSFETWLETKIWIGVPLGILFMMAQMPMLMKYMEVEEKSSEN</sequence>
<dbReference type="PANTHER" id="PTHR36917">
    <property type="entry name" value="INTRACELLULAR SEPTATION PROTEIN A-RELATED"/>
    <property type="match status" value="1"/>
</dbReference>
<dbReference type="HAMAP" id="MF_00189">
    <property type="entry name" value="YciB"/>
    <property type="match status" value="1"/>
</dbReference>
<feature type="transmembrane region" description="Helical" evidence="5">
    <location>
        <begin position="91"/>
        <end position="110"/>
    </location>
</feature>
<gene>
    <name evidence="6" type="ORF">MNBD_ALPHA03-1814</name>
</gene>